<name>A0A388KWF0_CHABU</name>
<comment type="similarity">
    <text evidence="1">Belongs to the CAND family.</text>
</comment>
<dbReference type="SUPFAM" id="SSF48371">
    <property type="entry name" value="ARM repeat"/>
    <property type="match status" value="1"/>
</dbReference>
<feature type="region of interest" description="Disordered" evidence="4">
    <location>
        <begin position="477"/>
        <end position="506"/>
    </location>
</feature>
<dbReference type="GO" id="GO:0010051">
    <property type="term" value="P:xylem and phloem pattern formation"/>
    <property type="evidence" value="ECO:0007669"/>
    <property type="project" value="EnsemblPlants"/>
</dbReference>
<dbReference type="InterPro" id="IPR013932">
    <property type="entry name" value="TATA-bd_TIP120"/>
</dbReference>
<organism evidence="7 8">
    <name type="scientific">Chara braunii</name>
    <name type="common">Braun's stonewort</name>
    <dbReference type="NCBI Taxonomy" id="69332"/>
    <lineage>
        <taxon>Eukaryota</taxon>
        <taxon>Viridiplantae</taxon>
        <taxon>Streptophyta</taxon>
        <taxon>Charophyceae</taxon>
        <taxon>Charales</taxon>
        <taxon>Characeae</taxon>
        <taxon>Chara</taxon>
    </lineage>
</organism>
<dbReference type="Pfam" id="PF08623">
    <property type="entry name" value="TIP120"/>
    <property type="match status" value="1"/>
</dbReference>
<dbReference type="OMA" id="AYIPHFQ"/>
<dbReference type="PANTHER" id="PTHR12696">
    <property type="entry name" value="TIP120"/>
    <property type="match status" value="1"/>
</dbReference>
<evidence type="ECO:0000256" key="1">
    <source>
        <dbReference type="ARBA" id="ARBA00007657"/>
    </source>
</evidence>
<dbReference type="GO" id="GO:0010228">
    <property type="term" value="P:vegetative to reproductive phase transition of meristem"/>
    <property type="evidence" value="ECO:0007669"/>
    <property type="project" value="EnsemblPlants"/>
</dbReference>
<keyword evidence="3" id="KW-0833">Ubl conjugation pathway</keyword>
<dbReference type="InterPro" id="IPR016024">
    <property type="entry name" value="ARM-type_fold"/>
</dbReference>
<dbReference type="Pfam" id="PF25782">
    <property type="entry name" value="TPR_CAND1"/>
    <property type="match status" value="2"/>
</dbReference>
<dbReference type="Gene3D" id="1.25.10.10">
    <property type="entry name" value="Leucine-rich Repeat Variant"/>
    <property type="match status" value="1"/>
</dbReference>
<dbReference type="GO" id="GO:0010265">
    <property type="term" value="P:SCF complex assembly"/>
    <property type="evidence" value="ECO:0007669"/>
    <property type="project" value="InterPro"/>
</dbReference>
<sequence length="1281" mass="142405">MSTGTVNVIHERIVILTLRCRRGCQWVWHSSKPENTKLSSRVTGQMYHAALSCGMGYTTLTDFCLALGMRGVHKTSFYMFSRGMYGFNGGWCDVAQRTAEKDMTEAIERVRKEYSNITVLLDGRYDSSRDATHCTVTVMHYETRLILGVETIRKRPGESSWTLETTATRNVLIRLLRVHNLPIQEVVHDDKASVSAVLLRDQKDMWHKAKNLAARFEEQLCMGRRELPKEVDDCDTLSPLVKKVNEGRVVDIVESLCLKLLTGKDQQRDIASIALKKVVLEISTGTVAQCVVVALTPKLTDGICAPESSTEVQSECLDILCDLLHRFGVLMVADHERVLATLLNKLDSNFAGLRKRVTQCLATLASNMSDVLLAKATSAVITHLKNKSLKSEFTRTNIQAVGSLCRAVGYRFGAYLGEVAPLLIGYCREASENDDELRENSLQALESFLLRCPRDVAVHCETILDLALEYLSYDPNFTDDMDEDNEEEMEELDEEDEDSGDEYTDDEDVSWKVRRAAAKCLSAVICSRAEMLSTVYHKGLPKIIERFREREENVKIDIFNTFNDLLRQTGNISKGAPETTSSSPLCLLQQDVPKVVRSLNRQLREKSVKSKIGVFWVLKELVSVLPHSLADHVPSLVPGIERVLNDKTSNSNLKIEALVFARMLMASHHPEVFHPHIKPPQFEFAPFVHPLYTVVLKRLMAQDQDQEVKECAISCMGIVVSMLGDHLRGDLATCLPILLDRLRNEITRLTAVKAFAVIAESPLGIDLSIVLEPVVTELTTFLRKANRALRQASLFTLNSLVRAYGSRISGKNYDAIITELSSLISESDLHMSALALELCRTMVLDKKRKTAGTTEREKVLPQALELVRSSLLQGQALETLQSFFAALVQAEICNFESLLSALMAATKSGPGGASVSKQAYHSIARCSAVLCLTTGRSKCSQTVSMLINNLKAGTGSDSVIAQSLDSLGNIELAQAEVDKVLRLLFAHCESEEEGVRNVVAECLGKLALILPSKIVPALKERTASPSAFTKATVVTAIKFTSVERPQPIDEHIKPCIDAFLNLIKDEDRHVRRAAVSALSTAAHNKPSLIADLLPSLLPLLYDQTEVKKELMREVDLGPFKHKVDDGLELRKAAFECVDTLIDTCLDKIDPSQFITPYLLNGLQDPYEVDVKMPCHLILSKLAERCGPAVLAVLDELVEPLEKTVTKKPKKEAVKQEVDRNEDMIRSALRAVNSLSRINNVETCARFKLFMTSVVKAPPLLERYNAVRQETDTIISDGMDLS</sequence>
<feature type="domain" description="TATA-binding protein interacting (TIP20)" evidence="5">
    <location>
        <begin position="1088"/>
        <end position="1252"/>
    </location>
</feature>
<dbReference type="GO" id="GO:0009733">
    <property type="term" value="P:response to auxin"/>
    <property type="evidence" value="ECO:0007669"/>
    <property type="project" value="EnsemblPlants"/>
</dbReference>
<dbReference type="Pfam" id="PF20700">
    <property type="entry name" value="Mutator"/>
    <property type="match status" value="1"/>
</dbReference>
<keyword evidence="8" id="KW-1185">Reference proteome</keyword>
<evidence type="ECO:0000259" key="6">
    <source>
        <dbReference type="Pfam" id="PF20700"/>
    </source>
</evidence>
<protein>
    <submittedName>
        <fullName evidence="7">Uncharacterized protein</fullName>
    </submittedName>
</protein>
<feature type="domain" description="Mutator-like transposase" evidence="6">
    <location>
        <begin position="15"/>
        <end position="152"/>
    </location>
</feature>
<dbReference type="Proteomes" id="UP000265515">
    <property type="component" value="Unassembled WGS sequence"/>
</dbReference>
<keyword evidence="2" id="KW-0677">Repeat</keyword>
<gene>
    <name evidence="7" type="ORF">CBR_g18772</name>
</gene>
<evidence type="ECO:0000256" key="2">
    <source>
        <dbReference type="ARBA" id="ARBA00022737"/>
    </source>
</evidence>
<evidence type="ECO:0000313" key="8">
    <source>
        <dbReference type="Proteomes" id="UP000265515"/>
    </source>
</evidence>
<evidence type="ECO:0000256" key="3">
    <source>
        <dbReference type="ARBA" id="ARBA00022786"/>
    </source>
</evidence>
<dbReference type="STRING" id="69332.A0A388KWF0"/>
<dbReference type="Gramene" id="GBG74361">
    <property type="protein sequence ID" value="GBG74361"/>
    <property type="gene ID" value="CBR_g18772"/>
</dbReference>
<evidence type="ECO:0000256" key="4">
    <source>
        <dbReference type="SAM" id="MobiDB-lite"/>
    </source>
</evidence>
<dbReference type="InterPro" id="IPR049012">
    <property type="entry name" value="Mutator_transp_dom"/>
</dbReference>
<comment type="caution">
    <text evidence="7">The sequence shown here is derived from an EMBL/GenBank/DDBJ whole genome shotgun (WGS) entry which is preliminary data.</text>
</comment>
<evidence type="ECO:0000259" key="5">
    <source>
        <dbReference type="Pfam" id="PF08623"/>
    </source>
</evidence>
<dbReference type="InterPro" id="IPR039852">
    <property type="entry name" value="CAND1/CAND2"/>
</dbReference>
<proteinExistence type="inferred from homology"/>
<dbReference type="OrthoDB" id="6260732at2759"/>
<dbReference type="EMBL" id="BFEA01000201">
    <property type="protein sequence ID" value="GBG74361.1"/>
    <property type="molecule type" value="Genomic_DNA"/>
</dbReference>
<accession>A0A388KWF0</accession>
<reference evidence="7 8" key="1">
    <citation type="journal article" date="2018" name="Cell">
        <title>The Chara Genome: Secondary Complexity and Implications for Plant Terrestrialization.</title>
        <authorList>
            <person name="Nishiyama T."/>
            <person name="Sakayama H."/>
            <person name="Vries J.D."/>
            <person name="Buschmann H."/>
            <person name="Saint-Marcoux D."/>
            <person name="Ullrich K.K."/>
            <person name="Haas F.B."/>
            <person name="Vanderstraeten L."/>
            <person name="Becker D."/>
            <person name="Lang D."/>
            <person name="Vosolsobe S."/>
            <person name="Rombauts S."/>
            <person name="Wilhelmsson P.K.I."/>
            <person name="Janitza P."/>
            <person name="Kern R."/>
            <person name="Heyl A."/>
            <person name="Rumpler F."/>
            <person name="Villalobos L.I.A.C."/>
            <person name="Clay J.M."/>
            <person name="Skokan R."/>
            <person name="Toyoda A."/>
            <person name="Suzuki Y."/>
            <person name="Kagoshima H."/>
            <person name="Schijlen E."/>
            <person name="Tajeshwar N."/>
            <person name="Catarino B."/>
            <person name="Hetherington A.J."/>
            <person name="Saltykova A."/>
            <person name="Bonnot C."/>
            <person name="Breuninger H."/>
            <person name="Symeonidi A."/>
            <person name="Radhakrishnan G.V."/>
            <person name="Van Nieuwerburgh F."/>
            <person name="Deforce D."/>
            <person name="Chang C."/>
            <person name="Karol K.G."/>
            <person name="Hedrich R."/>
            <person name="Ulvskov P."/>
            <person name="Glockner G."/>
            <person name="Delwiche C.F."/>
            <person name="Petrasek J."/>
            <person name="Van de Peer Y."/>
            <person name="Friml J."/>
            <person name="Beilby M."/>
            <person name="Dolan L."/>
            <person name="Kohara Y."/>
            <person name="Sugano S."/>
            <person name="Fujiyama A."/>
            <person name="Delaux P.-M."/>
            <person name="Quint M."/>
            <person name="TheiBen G."/>
            <person name="Hagemann M."/>
            <person name="Harholt J."/>
            <person name="Dunand C."/>
            <person name="Zachgo S."/>
            <person name="Langdale J."/>
            <person name="Maumus F."/>
            <person name="Straeten D.V.D."/>
            <person name="Gould S.B."/>
            <person name="Rensing S.A."/>
        </authorList>
    </citation>
    <scope>NUCLEOTIDE SEQUENCE [LARGE SCALE GENOMIC DNA]</scope>
    <source>
        <strain evidence="7 8">S276</strain>
    </source>
</reference>
<dbReference type="InterPro" id="IPR011989">
    <property type="entry name" value="ARM-like"/>
</dbReference>
<evidence type="ECO:0000313" key="7">
    <source>
        <dbReference type="EMBL" id="GBG74361.1"/>
    </source>
</evidence>